<reference evidence="2 3" key="3">
    <citation type="journal article" date="2017" name="G3 (Bethesda)">
        <title>Comparative analysis highlights variable genome content of wheat rusts and divergence of the mating loci.</title>
        <authorList>
            <person name="Cuomo C.A."/>
            <person name="Bakkeren G."/>
            <person name="Khalil H.B."/>
            <person name="Panwar V."/>
            <person name="Joly D."/>
            <person name="Linning R."/>
            <person name="Sakthikumar S."/>
            <person name="Song X."/>
            <person name="Adiconis X."/>
            <person name="Fan L."/>
            <person name="Goldberg J.M."/>
            <person name="Levin J.Z."/>
            <person name="Young S."/>
            <person name="Zeng Q."/>
            <person name="Anikster Y."/>
            <person name="Bruce M."/>
            <person name="Wang M."/>
            <person name="Yin C."/>
            <person name="McCallum B."/>
            <person name="Szabo L.J."/>
            <person name="Hulbert S."/>
            <person name="Chen X."/>
            <person name="Fellers J.P."/>
        </authorList>
    </citation>
    <scope>NUCLEOTIDE SEQUENCE</scope>
    <source>
        <strain evidence="3">Isolate 1-1 / race 1 (BBBD)</strain>
        <strain evidence="2">isolate 1-1 / race 1 (BBBD)</strain>
    </source>
</reference>
<dbReference type="EnsemblFungi" id="PTTG_27247-t43_1">
    <property type="protein sequence ID" value="PTTG_27247-t43_1-p1"/>
    <property type="gene ID" value="PTTG_27247"/>
</dbReference>
<dbReference type="OrthoDB" id="2508855at2759"/>
<protein>
    <submittedName>
        <fullName evidence="1 2">Uncharacterized protein</fullName>
    </submittedName>
</protein>
<keyword evidence="3" id="KW-1185">Reference proteome</keyword>
<proteinExistence type="predicted"/>
<name>A0A180GM69_PUCT1</name>
<evidence type="ECO:0000313" key="2">
    <source>
        <dbReference type="EnsemblFungi" id="PTTG_27247-t43_1-p1"/>
    </source>
</evidence>
<reference evidence="2" key="4">
    <citation type="submission" date="2025-05" db="UniProtKB">
        <authorList>
            <consortium name="EnsemblFungi"/>
        </authorList>
    </citation>
    <scope>IDENTIFICATION</scope>
    <source>
        <strain evidence="2">isolate 1-1 / race 1 (BBBD)</strain>
    </source>
</reference>
<sequence length="110" mass="13004">MEDNLTPAQARQIFVDLRKEIAVLRNHQLHNQIAPAPVIQHRQRTRQELIMENFVKNPLQVHYQLNPKKPVLLYEGTNFPAWEAALDRTLRHILVRQEPFTDKPANFYTL</sequence>
<organism evidence="1">
    <name type="scientific">Puccinia triticina (isolate 1-1 / race 1 (BBBD))</name>
    <name type="common">Brown leaf rust fungus</name>
    <dbReference type="NCBI Taxonomy" id="630390"/>
    <lineage>
        <taxon>Eukaryota</taxon>
        <taxon>Fungi</taxon>
        <taxon>Dikarya</taxon>
        <taxon>Basidiomycota</taxon>
        <taxon>Pucciniomycotina</taxon>
        <taxon>Pucciniomycetes</taxon>
        <taxon>Pucciniales</taxon>
        <taxon>Pucciniaceae</taxon>
        <taxon>Puccinia</taxon>
    </lineage>
</organism>
<reference evidence="1" key="1">
    <citation type="submission" date="2009-11" db="EMBL/GenBank/DDBJ databases">
        <authorList>
            <consortium name="The Broad Institute Genome Sequencing Platform"/>
            <person name="Ward D."/>
            <person name="Feldgarden M."/>
            <person name="Earl A."/>
            <person name="Young S.K."/>
            <person name="Zeng Q."/>
            <person name="Koehrsen M."/>
            <person name="Alvarado L."/>
            <person name="Berlin A."/>
            <person name="Bochicchio J."/>
            <person name="Borenstein D."/>
            <person name="Chapman S.B."/>
            <person name="Chen Z."/>
            <person name="Engels R."/>
            <person name="Freedman E."/>
            <person name="Gellesch M."/>
            <person name="Goldberg J."/>
            <person name="Griggs A."/>
            <person name="Gujja S."/>
            <person name="Heilman E."/>
            <person name="Heiman D."/>
            <person name="Hepburn T."/>
            <person name="Howarth C."/>
            <person name="Jen D."/>
            <person name="Larson L."/>
            <person name="Lewis B."/>
            <person name="Mehta T."/>
            <person name="Park D."/>
            <person name="Pearson M."/>
            <person name="Roberts A."/>
            <person name="Saif S."/>
            <person name="Shea T."/>
            <person name="Shenoy N."/>
            <person name="Sisk P."/>
            <person name="Stolte C."/>
            <person name="Sykes S."/>
            <person name="Thomson T."/>
            <person name="Walk T."/>
            <person name="White J."/>
            <person name="Yandava C."/>
            <person name="Izard J."/>
            <person name="Baranova O.V."/>
            <person name="Blanton J.M."/>
            <person name="Tanner A.C."/>
            <person name="Dewhirst F.E."/>
            <person name="Haas B."/>
            <person name="Nusbaum C."/>
            <person name="Birren B."/>
        </authorList>
    </citation>
    <scope>NUCLEOTIDE SEQUENCE [LARGE SCALE GENOMIC DNA]</scope>
    <source>
        <strain evidence="1">1-1 BBBD Race 1</strain>
    </source>
</reference>
<gene>
    <name evidence="1" type="ORF">PTTG_27247</name>
</gene>
<evidence type="ECO:0000313" key="3">
    <source>
        <dbReference type="Proteomes" id="UP000005240"/>
    </source>
</evidence>
<accession>A0A180GM69</accession>
<evidence type="ECO:0000313" key="1">
    <source>
        <dbReference type="EMBL" id="OAV93671.1"/>
    </source>
</evidence>
<dbReference type="VEuPathDB" id="FungiDB:PTTG_27247"/>
<reference evidence="1" key="2">
    <citation type="submission" date="2016-05" db="EMBL/GenBank/DDBJ databases">
        <title>Comparative analysis highlights variable genome content of wheat rusts and divergence of the mating loci.</title>
        <authorList>
            <person name="Cuomo C.A."/>
            <person name="Bakkeren G."/>
            <person name="Szabo L."/>
            <person name="Khalil H."/>
            <person name="Joly D."/>
            <person name="Goldberg J."/>
            <person name="Young S."/>
            <person name="Zeng Q."/>
            <person name="Fellers J."/>
        </authorList>
    </citation>
    <scope>NUCLEOTIDE SEQUENCE [LARGE SCALE GENOMIC DNA]</scope>
    <source>
        <strain evidence="1">1-1 BBBD Race 1</strain>
    </source>
</reference>
<dbReference type="Proteomes" id="UP000005240">
    <property type="component" value="Unassembled WGS sequence"/>
</dbReference>
<dbReference type="EMBL" id="ADAS02000048">
    <property type="protein sequence ID" value="OAV93671.1"/>
    <property type="molecule type" value="Genomic_DNA"/>
</dbReference>
<dbReference type="AlphaFoldDB" id="A0A180GM69"/>
<feature type="non-terminal residue" evidence="1">
    <location>
        <position position="110"/>
    </location>
</feature>